<feature type="transmembrane region" description="Helical" evidence="2">
    <location>
        <begin position="260"/>
        <end position="278"/>
    </location>
</feature>
<evidence type="ECO:0000256" key="2">
    <source>
        <dbReference type="SAM" id="Phobius"/>
    </source>
</evidence>
<feature type="transmembrane region" description="Helical" evidence="2">
    <location>
        <begin position="210"/>
        <end position="239"/>
    </location>
</feature>
<feature type="transmembrane region" description="Helical" evidence="2">
    <location>
        <begin position="166"/>
        <end position="186"/>
    </location>
</feature>
<feature type="compositionally biased region" description="Low complexity" evidence="1">
    <location>
        <begin position="16"/>
        <end position="26"/>
    </location>
</feature>
<keyword evidence="2" id="KW-0812">Transmembrane</keyword>
<evidence type="ECO:0000313" key="3">
    <source>
        <dbReference type="EMBL" id="RNM00117.1"/>
    </source>
</evidence>
<comment type="caution">
    <text evidence="3">The sequence shown here is derived from an EMBL/GenBank/DDBJ whole genome shotgun (WGS) entry which is preliminary data.</text>
</comment>
<name>A0ABX9WJP7_9ACTN</name>
<feature type="transmembrane region" description="Helical" evidence="2">
    <location>
        <begin position="284"/>
        <end position="301"/>
    </location>
</feature>
<organism evidence="3 4">
    <name type="scientific">Micromonospora solifontis</name>
    <dbReference type="NCBI Taxonomy" id="2487138"/>
    <lineage>
        <taxon>Bacteria</taxon>
        <taxon>Bacillati</taxon>
        <taxon>Actinomycetota</taxon>
        <taxon>Actinomycetes</taxon>
        <taxon>Micromonosporales</taxon>
        <taxon>Micromonosporaceae</taxon>
        <taxon>Micromonospora</taxon>
    </lineage>
</organism>
<feature type="compositionally biased region" description="Low complexity" evidence="1">
    <location>
        <begin position="35"/>
        <end position="52"/>
    </location>
</feature>
<evidence type="ECO:0000256" key="1">
    <source>
        <dbReference type="SAM" id="MobiDB-lite"/>
    </source>
</evidence>
<feature type="compositionally biased region" description="Pro residues" evidence="1">
    <location>
        <begin position="70"/>
        <end position="83"/>
    </location>
</feature>
<sequence length="410" mass="41858">MSDQPPSGPTEPVPPASSGAPAGSTPPGFPPPGQPGFTAPGQPAMPGGQPWAAYPPDPAGQPHGWSWPAPAGPVPGGPQPADPAGPHGWSWPAPAGPVPGGTYPGPPPLPGGVYPGPPLPGYQPYGWYPGIDPADPLVPPPHAGIGGWFERCAGALRRSWRQLLPIMLLSQAVPAAVIAVLSVGLAPESQPVTGPAGNPALPAGYFRDIFVFYGAVLLAGLVFGPLQAAGWAAGTWLVTRQATGEPVTAGAAFRYGWRRAVGLWGWTIVASLLIMVGFCACVLPGIYVIFAVALFGPVYLFERKDPIGRSFGMLHKRFGMVLGRVALVVAALVVVAVVNGVLEAVSKLVFGADPMSAPGTATGAVLVAVLSAVLATPAYLFQLVGLVVAYAEQRAQSEPVNVARLAAELG</sequence>
<reference evidence="3 4" key="1">
    <citation type="submission" date="2018-11" db="EMBL/GenBank/DDBJ databases">
        <title>Micromonospora sp. PPF5-17, a new actinomycetes isolated from a hot spring soil.</title>
        <authorList>
            <person name="Thawai C."/>
        </authorList>
    </citation>
    <scope>NUCLEOTIDE SEQUENCE [LARGE SCALE GENOMIC DNA]</scope>
    <source>
        <strain evidence="3 4">PPF5-17</strain>
    </source>
</reference>
<feature type="region of interest" description="Disordered" evidence="1">
    <location>
        <begin position="1"/>
        <end position="104"/>
    </location>
</feature>
<keyword evidence="2" id="KW-0472">Membrane</keyword>
<feature type="transmembrane region" description="Helical" evidence="2">
    <location>
        <begin position="321"/>
        <end position="342"/>
    </location>
</feature>
<feature type="transmembrane region" description="Helical" evidence="2">
    <location>
        <begin position="362"/>
        <end position="391"/>
    </location>
</feature>
<accession>A0ABX9WJP7</accession>
<gene>
    <name evidence="3" type="ORF">EFE23_07505</name>
</gene>
<dbReference type="Proteomes" id="UP000280698">
    <property type="component" value="Unassembled WGS sequence"/>
</dbReference>
<evidence type="ECO:0008006" key="5">
    <source>
        <dbReference type="Google" id="ProtNLM"/>
    </source>
</evidence>
<dbReference type="RefSeq" id="WP_123240172.1">
    <property type="nucleotide sequence ID" value="NZ_JAAHBY010000014.1"/>
</dbReference>
<evidence type="ECO:0000313" key="4">
    <source>
        <dbReference type="Proteomes" id="UP000280698"/>
    </source>
</evidence>
<dbReference type="EMBL" id="RJLN01000014">
    <property type="protein sequence ID" value="RNM00117.1"/>
    <property type="molecule type" value="Genomic_DNA"/>
</dbReference>
<proteinExistence type="predicted"/>
<keyword evidence="4" id="KW-1185">Reference proteome</keyword>
<protein>
    <recommendedName>
        <fullName evidence="5">Glycerophosphoryl diester phosphodiesterase membrane domain-containing protein</fullName>
    </recommendedName>
</protein>
<feature type="compositionally biased region" description="Pro residues" evidence="1">
    <location>
        <begin position="1"/>
        <end position="15"/>
    </location>
</feature>
<keyword evidence="2" id="KW-1133">Transmembrane helix</keyword>